<feature type="compositionally biased region" description="Basic and acidic residues" evidence="1">
    <location>
        <begin position="190"/>
        <end position="209"/>
    </location>
</feature>
<feature type="compositionally biased region" description="Low complexity" evidence="1">
    <location>
        <begin position="95"/>
        <end position="109"/>
    </location>
</feature>
<feature type="region of interest" description="Disordered" evidence="1">
    <location>
        <begin position="72"/>
        <end position="229"/>
    </location>
</feature>
<dbReference type="EMBL" id="AJIL01000156">
    <property type="protein sequence ID" value="KNE92701.1"/>
    <property type="molecule type" value="Genomic_DNA"/>
</dbReference>
<dbReference type="EMBL" id="AJIL01000156">
    <property type="protein sequence ID" value="KNE92702.1"/>
    <property type="molecule type" value="Genomic_DNA"/>
</dbReference>
<keyword evidence="3" id="KW-1185">Reference proteome</keyword>
<evidence type="ECO:0000313" key="2">
    <source>
        <dbReference type="EMBL" id="KNE92702.1"/>
    </source>
</evidence>
<dbReference type="AlphaFoldDB" id="A0A0L0V090"/>
<reference evidence="3" key="2">
    <citation type="submission" date="2014-03" db="EMBL/GenBank/DDBJ databases">
        <title>The Genome Sequence of Puccinia striiformis f. sp. tritici PST-78.</title>
        <authorList>
            <consortium name="The Broad Institute Genome Sequencing Platform"/>
            <person name="Cuomo C."/>
            <person name="Hulbert S."/>
            <person name="Chen X."/>
            <person name="Walker B."/>
            <person name="Young S.K."/>
            <person name="Zeng Q."/>
            <person name="Gargeya S."/>
            <person name="Fitzgerald M."/>
            <person name="Haas B."/>
            <person name="Abouelleil A."/>
            <person name="Alvarado L."/>
            <person name="Arachchi H.M."/>
            <person name="Berlin A.M."/>
            <person name="Chapman S.B."/>
            <person name="Goldberg J."/>
            <person name="Griggs A."/>
            <person name="Gujja S."/>
            <person name="Hansen M."/>
            <person name="Howarth C."/>
            <person name="Imamovic A."/>
            <person name="Larimer J."/>
            <person name="McCowan C."/>
            <person name="Montmayeur A."/>
            <person name="Murphy C."/>
            <person name="Neiman D."/>
            <person name="Pearson M."/>
            <person name="Priest M."/>
            <person name="Roberts A."/>
            <person name="Saif S."/>
            <person name="Shea T."/>
            <person name="Sisk P."/>
            <person name="Sykes S."/>
            <person name="Wortman J."/>
            <person name="Nusbaum C."/>
            <person name="Birren B."/>
        </authorList>
    </citation>
    <scope>NUCLEOTIDE SEQUENCE [LARGE SCALE GENOMIC DNA]</scope>
    <source>
        <strain evidence="3">race PST-78</strain>
    </source>
</reference>
<sequence length="229" mass="24795">MPFLRQDTVPVIAETVLPRGIWQTAGLTVRLNAEPTVFVVIASSAVLKPWVQPFNTRAQFEKVTRWFPSSSQLSAKTSMATVPDMEDTKPNVDISSTQPNNTNKNQPQSTRRESSGLRTPITRPGFVPTVTSSQRPAAPSASAPVPQPKRKHNGATIPLASTKENASGLTFRSRGGQEVHVDLAQDSDDENRKAPGSKKDPDKDKDGVELLKSADGAAFLTNTEDGELH</sequence>
<reference evidence="2" key="1">
    <citation type="submission" date="2014-03" db="EMBL/GenBank/DDBJ databases">
        <title>Cloning and expression analysis of gamma-glutamylcysteines synthetase in perennial ryegrass.</title>
        <authorList>
            <person name="Wei S."/>
            <person name="Sun Z."/>
        </authorList>
    </citation>
    <scope>NUCLEOTIDE SEQUENCE</scope>
    <source>
        <strain evidence="2">Race PST-78</strain>
    </source>
</reference>
<dbReference type="Proteomes" id="UP000054564">
    <property type="component" value="Unassembled WGS sequence"/>
</dbReference>
<feature type="compositionally biased region" description="Low complexity" evidence="1">
    <location>
        <begin position="132"/>
        <end position="144"/>
    </location>
</feature>
<protein>
    <submittedName>
        <fullName evidence="2">Uncharacterized protein</fullName>
    </submittedName>
</protein>
<name>A0A0L0V090_9BASI</name>
<accession>A0A0L0V090</accession>
<gene>
    <name evidence="2" type="ORF">PSTG_13911</name>
</gene>
<organism evidence="2 3">
    <name type="scientific">Puccinia striiformis f. sp. tritici PST-78</name>
    <dbReference type="NCBI Taxonomy" id="1165861"/>
    <lineage>
        <taxon>Eukaryota</taxon>
        <taxon>Fungi</taxon>
        <taxon>Dikarya</taxon>
        <taxon>Basidiomycota</taxon>
        <taxon>Pucciniomycotina</taxon>
        <taxon>Pucciniomycetes</taxon>
        <taxon>Pucciniales</taxon>
        <taxon>Pucciniaceae</taxon>
        <taxon>Puccinia</taxon>
    </lineage>
</organism>
<comment type="caution">
    <text evidence="2">The sequence shown here is derived from an EMBL/GenBank/DDBJ whole genome shotgun (WGS) entry which is preliminary data.</text>
</comment>
<proteinExistence type="predicted"/>
<evidence type="ECO:0000313" key="3">
    <source>
        <dbReference type="Proteomes" id="UP000054564"/>
    </source>
</evidence>
<evidence type="ECO:0000256" key="1">
    <source>
        <dbReference type="SAM" id="MobiDB-lite"/>
    </source>
</evidence>